<dbReference type="OrthoDB" id="5699601at2"/>
<sequence>MSILNGPRLNFWGGIRTDVSLPNNSPTIPYDGDDNWPIFDLTTSTLASGARSYTDDQLNSMINAPTGDYYTAGGWNHYGQHVVDMQNALISSQGSPGSVSTTGDMVGQPVYLLGSVDPVTGQGPVSGPMMVDLDPTSTTTTQIFVGGLQIGGSSNIQLLIHDNAVCSSLDLGKRVLQPTPKELDAPGSCRISGTFQLTFPLSSIVSWNQNSAGLRAIIQAPGATGIVLRFVMFEMCPTMTTPQLQADYAAGRDTPNPSIGRVIGTLAPAFANEPPDCQAGRQIVNQGTGGTGYADLSSPAMLSVDMVNIIPKQTFRAVRDDITSPIGPNGNYGTVTVAAGETTLGTLDPASSPLFDYYVYGGIVDLPLNTAQQSAVRSSALAISAPGKVAETTLQASESVYRIYADQRSVYTEDYPQGLSITLQVRYLGAAVPSTTEIDLTAAPSGPYYTQQRYCDFLYFPPALTVSPGQLSVTFSVNVKPAAAPLAGFVALTYTVNGQDSGTYFTNFRKYAETDFGIPRGTTITWEQMYPNVLRFHYLAFPAMSRYIPLNQPDAIMGAKNPILARTSDAYKGTTLFMPVVRSMSPCQRALLRAYLTGEPWQPPQ</sequence>
<dbReference type="EMBL" id="SPDQ01000015">
    <property type="protein sequence ID" value="TFH80009.1"/>
    <property type="molecule type" value="Genomic_DNA"/>
</dbReference>
<dbReference type="Proteomes" id="UP000297555">
    <property type="component" value="Unassembled WGS sequence"/>
</dbReference>
<comment type="caution">
    <text evidence="1">The sequence shown here is derived from an EMBL/GenBank/DDBJ whole genome shotgun (WGS) entry which is preliminary data.</text>
</comment>
<evidence type="ECO:0000313" key="1">
    <source>
        <dbReference type="EMBL" id="TFH80009.1"/>
    </source>
</evidence>
<proteinExistence type="predicted"/>
<accession>A0A4Y8VHS9</accession>
<name>A0A4Y8VHS9_9PSED</name>
<organism evidence="1 2">
    <name type="scientific">Pseudomonas kribbensis</name>
    <dbReference type="NCBI Taxonomy" id="1628086"/>
    <lineage>
        <taxon>Bacteria</taxon>
        <taxon>Pseudomonadati</taxon>
        <taxon>Pseudomonadota</taxon>
        <taxon>Gammaproteobacteria</taxon>
        <taxon>Pseudomonadales</taxon>
        <taxon>Pseudomonadaceae</taxon>
        <taxon>Pseudomonas</taxon>
    </lineage>
</organism>
<dbReference type="AlphaFoldDB" id="A0A4Y8VHS9"/>
<dbReference type="RefSeq" id="WP_134827001.1">
    <property type="nucleotide sequence ID" value="NZ_SPDQ01000015.1"/>
</dbReference>
<gene>
    <name evidence="1" type="ORF">E4J90_15150</name>
</gene>
<reference evidence="1 2" key="1">
    <citation type="submission" date="2019-03" db="EMBL/GenBank/DDBJ databases">
        <title>Draft genome sequence of humic substances-degrading Pseudomonas kribbensis CHA-19 from forest soil.</title>
        <authorList>
            <person name="Kim D."/>
        </authorList>
    </citation>
    <scope>NUCLEOTIDE SEQUENCE [LARGE SCALE GENOMIC DNA]</scope>
    <source>
        <strain evidence="1 2">CHA-19</strain>
    </source>
</reference>
<evidence type="ECO:0000313" key="2">
    <source>
        <dbReference type="Proteomes" id="UP000297555"/>
    </source>
</evidence>
<protein>
    <submittedName>
        <fullName evidence="1">Uncharacterized protein</fullName>
    </submittedName>
</protein>